<name>A0A448XDL2_9PLAT</name>
<dbReference type="OrthoDB" id="261433at2759"/>
<dbReference type="Gene3D" id="2.60.40.10">
    <property type="entry name" value="Immunoglobulins"/>
    <property type="match status" value="2"/>
</dbReference>
<dbReference type="PANTHER" id="PTHR46957">
    <property type="entry name" value="CYTOKINE RECEPTOR"/>
    <property type="match status" value="1"/>
</dbReference>
<dbReference type="Pfam" id="PF00041">
    <property type="entry name" value="fn3"/>
    <property type="match status" value="2"/>
</dbReference>
<evidence type="ECO:0000313" key="2">
    <source>
        <dbReference type="EMBL" id="VEL34291.1"/>
    </source>
</evidence>
<sequence length="398" mass="43710">MNGIVTNYICRGIDQVSKLEIFNASLSPFTTNQYLYNLTSLTAYSFSLAALVQKDENGLGGGLGPFSEALDVTVPPGGKLIFLRLSPVLLAALPVARIGDDLFPDLFKRDQEHMSHRAELFPCMQMRAPSEPQYVTIEYTRTNLSHLTWKPPKSVKGQLESYELELIDDGVISQKVILQPDVEAYTFEGLAASTKYILTIAGRTKADNNGQGGGLGAKFTIPIITSPNGEMQRMEFVFCTLYSSPARAVGENEPLSQFLMDRIAGNINWYTSLIASNLEASRVIPGPPSDLQIFEVDAKFIVIQWQPPKEGGKVVTSYEAVISTTTPDIVVATRTIKATSLLCNFTNLLPNTEYKIKVLAKIEQIETSTMVLAGPYSDPPFTYSTYPGRKLSSCHGLN</sequence>
<dbReference type="Proteomes" id="UP000784294">
    <property type="component" value="Unassembled WGS sequence"/>
</dbReference>
<dbReference type="GO" id="GO:0016020">
    <property type="term" value="C:membrane"/>
    <property type="evidence" value="ECO:0007669"/>
    <property type="project" value="UniProtKB-SubCell"/>
</dbReference>
<dbReference type="PANTHER" id="PTHR46957:SF3">
    <property type="entry name" value="CYTOKINE RECEPTOR"/>
    <property type="match status" value="1"/>
</dbReference>
<dbReference type="InterPro" id="IPR036116">
    <property type="entry name" value="FN3_sf"/>
</dbReference>
<dbReference type="EMBL" id="CAAALY010247359">
    <property type="protein sequence ID" value="VEL34291.1"/>
    <property type="molecule type" value="Genomic_DNA"/>
</dbReference>
<dbReference type="SUPFAM" id="SSF49265">
    <property type="entry name" value="Fibronectin type III"/>
    <property type="match status" value="2"/>
</dbReference>
<evidence type="ECO:0000259" key="1">
    <source>
        <dbReference type="PROSITE" id="PS50853"/>
    </source>
</evidence>
<feature type="domain" description="Fibronectin type-III" evidence="1">
    <location>
        <begin position="287"/>
        <end position="388"/>
    </location>
</feature>
<organism evidence="2 3">
    <name type="scientific">Protopolystoma xenopodis</name>
    <dbReference type="NCBI Taxonomy" id="117903"/>
    <lineage>
        <taxon>Eukaryota</taxon>
        <taxon>Metazoa</taxon>
        <taxon>Spiralia</taxon>
        <taxon>Lophotrochozoa</taxon>
        <taxon>Platyhelminthes</taxon>
        <taxon>Monogenea</taxon>
        <taxon>Polyopisthocotylea</taxon>
        <taxon>Polystomatidea</taxon>
        <taxon>Polystomatidae</taxon>
        <taxon>Protopolystoma</taxon>
    </lineage>
</organism>
<dbReference type="InterPro" id="IPR050713">
    <property type="entry name" value="RTP_Phos/Ushers"/>
</dbReference>
<dbReference type="InterPro" id="IPR013783">
    <property type="entry name" value="Ig-like_fold"/>
</dbReference>
<protein>
    <recommendedName>
        <fullName evidence="1">Fibronectin type-III domain-containing protein</fullName>
    </recommendedName>
</protein>
<evidence type="ECO:0000313" key="3">
    <source>
        <dbReference type="Proteomes" id="UP000784294"/>
    </source>
</evidence>
<dbReference type="AlphaFoldDB" id="A0A448XDL2"/>
<dbReference type="SMART" id="SM00060">
    <property type="entry name" value="FN3"/>
    <property type="match status" value="2"/>
</dbReference>
<dbReference type="InterPro" id="IPR003961">
    <property type="entry name" value="FN3_dom"/>
</dbReference>
<proteinExistence type="predicted"/>
<dbReference type="PROSITE" id="PS50853">
    <property type="entry name" value="FN3"/>
    <property type="match status" value="2"/>
</dbReference>
<feature type="domain" description="Fibronectin type-III" evidence="1">
    <location>
        <begin position="128"/>
        <end position="228"/>
    </location>
</feature>
<comment type="caution">
    <text evidence="2">The sequence shown here is derived from an EMBL/GenBank/DDBJ whole genome shotgun (WGS) entry which is preliminary data.</text>
</comment>
<dbReference type="CDD" id="cd00063">
    <property type="entry name" value="FN3"/>
    <property type="match status" value="2"/>
</dbReference>
<gene>
    <name evidence="2" type="ORF">PXEA_LOCUS27731</name>
</gene>
<keyword evidence="3" id="KW-1185">Reference proteome</keyword>
<accession>A0A448XDL2</accession>
<reference evidence="2" key="1">
    <citation type="submission" date="2018-11" db="EMBL/GenBank/DDBJ databases">
        <authorList>
            <consortium name="Pathogen Informatics"/>
        </authorList>
    </citation>
    <scope>NUCLEOTIDE SEQUENCE</scope>
</reference>